<evidence type="ECO:0000313" key="1">
    <source>
        <dbReference type="EMBL" id="KAJ9088996.1"/>
    </source>
</evidence>
<organism evidence="1 2">
    <name type="scientific">Entomophthora muscae</name>
    <dbReference type="NCBI Taxonomy" id="34485"/>
    <lineage>
        <taxon>Eukaryota</taxon>
        <taxon>Fungi</taxon>
        <taxon>Fungi incertae sedis</taxon>
        <taxon>Zoopagomycota</taxon>
        <taxon>Entomophthoromycotina</taxon>
        <taxon>Entomophthoromycetes</taxon>
        <taxon>Entomophthorales</taxon>
        <taxon>Entomophthoraceae</taxon>
        <taxon>Entomophthora</taxon>
    </lineage>
</organism>
<evidence type="ECO:0000313" key="2">
    <source>
        <dbReference type="Proteomes" id="UP001165960"/>
    </source>
</evidence>
<proteinExistence type="predicted"/>
<comment type="caution">
    <text evidence="1">The sequence shown here is derived from an EMBL/GenBank/DDBJ whole genome shotgun (WGS) entry which is preliminary data.</text>
</comment>
<sequence length="937" mass="106154">MQDHEIQLGHANQILEKDVRVLSHQVSTLLSRVELIQGYQKNKDSREGLSQLPFDNTQSIHMKLTSFKDIEDLQQQNLKLTRALRELNSHAEEDKSKLKHRITYLETALQQEAQPIIEDLQSIVESKSQMVLNLQAENDVLRKLAEVEPESKLLQLQEVLEARMSGEDLLSSMFVKRTEEQLAEGCIKIKALQNEITALKEATHEEKTKCEILISELKIKIEALQDNSEKKEKEITQLKSDLNLSVQKQNMFKSECATIKEKHDKLQVSLQHLETELEQASQSHNVTLELVHTLKAENAGLVEQEAQLKAQIAGLQKEHDLISTKLSDDAAAHSKLKKTLLANMEQALEERRSYYTQVQELQDCLLSQGARHEQVQQECFEKLRVSAKELAACQEALKVASTSLKEVSTAKAKLEKDIERYDDLLLSSAGNSQRLIKEFNVRLKKAQAEIDELKSNEAQYQSIAQAAESLLQASLQEFKDTEAQLKDNVDQVQSQLEQVQAEHSHEQAEAESQITQLKEGIEKLQHDKESLENQLKISQDHQNKDRATLHAIQTQSAAVEAQLQESTRTCSALKAALAEAQRNFDEKIKETMAQSESLQKMHTTQWAVERNALAKEIECLNQNCLDLKVIIESLSLKTPDPHGLITFLRQEKDRADGRLQSSLINNKRLQAEIDVANAALKNTRKLVGGFNDPSDELRTSLNELEEKIQQLNETNDRLKRENTCLAAKIQNLSKDNSEEDIQNLQLDLELKAKEITLLQEANQRYDLQIQKLLSKQNTAESTQDQQPTKKYDETKLPYDTLHKIASSQKYKLSTHKAHIEELRAENQSLKDSLERLGKALNIQETSEEGLISAIQTLRDASLKGPIATTTTPGADSLRARGVLRDRLGAANTSPSTMSFVRRPVVYDCEDDTISAKRTRPNLGNFPRSPVEFQHEEN</sequence>
<accession>A0ACC2UQX6</accession>
<gene>
    <name evidence="1" type="ORF">DSO57_1017274</name>
</gene>
<keyword evidence="2" id="KW-1185">Reference proteome</keyword>
<name>A0ACC2UQX6_9FUNG</name>
<reference evidence="1" key="1">
    <citation type="submission" date="2022-04" db="EMBL/GenBank/DDBJ databases">
        <title>Genome of the entomopathogenic fungus Entomophthora muscae.</title>
        <authorList>
            <person name="Elya C."/>
            <person name="Lovett B.R."/>
            <person name="Lee E."/>
            <person name="Macias A.M."/>
            <person name="Hajek A.E."/>
            <person name="De Bivort B.L."/>
            <person name="Kasson M.T."/>
            <person name="De Fine Licht H.H."/>
            <person name="Stajich J.E."/>
        </authorList>
    </citation>
    <scope>NUCLEOTIDE SEQUENCE</scope>
    <source>
        <strain evidence="1">Berkeley</strain>
    </source>
</reference>
<dbReference type="Proteomes" id="UP001165960">
    <property type="component" value="Unassembled WGS sequence"/>
</dbReference>
<protein>
    <submittedName>
        <fullName evidence="1">Uncharacterized protein</fullName>
    </submittedName>
</protein>
<dbReference type="EMBL" id="QTSX02000072">
    <property type="protein sequence ID" value="KAJ9088996.1"/>
    <property type="molecule type" value="Genomic_DNA"/>
</dbReference>